<evidence type="ECO:0000313" key="2">
    <source>
        <dbReference type="Proteomes" id="UP000765509"/>
    </source>
</evidence>
<organism evidence="1 2">
    <name type="scientific">Austropuccinia psidii MF-1</name>
    <dbReference type="NCBI Taxonomy" id="1389203"/>
    <lineage>
        <taxon>Eukaryota</taxon>
        <taxon>Fungi</taxon>
        <taxon>Dikarya</taxon>
        <taxon>Basidiomycota</taxon>
        <taxon>Pucciniomycotina</taxon>
        <taxon>Pucciniomycetes</taxon>
        <taxon>Pucciniales</taxon>
        <taxon>Sphaerophragmiaceae</taxon>
        <taxon>Austropuccinia</taxon>
    </lineage>
</organism>
<protein>
    <submittedName>
        <fullName evidence="1">Uncharacterized protein</fullName>
    </submittedName>
</protein>
<dbReference type="OrthoDB" id="97058at2759"/>
<reference evidence="1" key="1">
    <citation type="submission" date="2021-03" db="EMBL/GenBank/DDBJ databases">
        <title>Draft genome sequence of rust myrtle Austropuccinia psidii MF-1, a brazilian biotype.</title>
        <authorList>
            <person name="Quecine M.C."/>
            <person name="Pachon D.M.R."/>
            <person name="Bonatelli M.L."/>
            <person name="Correr F.H."/>
            <person name="Franceschini L.M."/>
            <person name="Leite T.F."/>
            <person name="Margarido G.R.A."/>
            <person name="Almeida C.A."/>
            <person name="Ferrarezi J.A."/>
            <person name="Labate C.A."/>
        </authorList>
    </citation>
    <scope>NUCLEOTIDE SEQUENCE</scope>
    <source>
        <strain evidence="1">MF-1</strain>
    </source>
</reference>
<dbReference type="Proteomes" id="UP000765509">
    <property type="component" value="Unassembled WGS sequence"/>
</dbReference>
<evidence type="ECO:0000313" key="1">
    <source>
        <dbReference type="EMBL" id="MBW0472853.1"/>
    </source>
</evidence>
<sequence>MRQDCSHRQMDPTSSNINNKYFKLTSTNYLDWKPQMKNLLTLLGYCHLITTTETEEENTLAAKLDPCRKEKALAILCLNCDIRLASQLSLECSDDLHLFCESIYKSISPKTIQNKTCYLSKILSYNLFTGKIEDNMKNIIDFTSTIFRLIDNSTTKTFFLIDWLISMWVIINLPPQLKVIS</sequence>
<comment type="caution">
    <text evidence="1">The sequence shown here is derived from an EMBL/GenBank/DDBJ whole genome shotgun (WGS) entry which is preliminary data.</text>
</comment>
<gene>
    <name evidence="1" type="ORF">O181_012568</name>
</gene>
<dbReference type="AlphaFoldDB" id="A0A9Q3GMB5"/>
<dbReference type="EMBL" id="AVOT02003223">
    <property type="protein sequence ID" value="MBW0472853.1"/>
    <property type="molecule type" value="Genomic_DNA"/>
</dbReference>
<keyword evidence="2" id="KW-1185">Reference proteome</keyword>
<proteinExistence type="predicted"/>
<name>A0A9Q3GMB5_9BASI</name>
<accession>A0A9Q3GMB5</accession>